<dbReference type="Proteomes" id="UP000255269">
    <property type="component" value="Unassembled WGS sequence"/>
</dbReference>
<organism evidence="2 3">
    <name type="scientific">Helicobacter pullorum</name>
    <dbReference type="NCBI Taxonomy" id="35818"/>
    <lineage>
        <taxon>Bacteria</taxon>
        <taxon>Pseudomonadati</taxon>
        <taxon>Campylobacterota</taxon>
        <taxon>Epsilonproteobacteria</taxon>
        <taxon>Campylobacterales</taxon>
        <taxon>Helicobacteraceae</taxon>
        <taxon>Helicobacter</taxon>
    </lineage>
</organism>
<evidence type="ECO:0000256" key="1">
    <source>
        <dbReference type="SAM" id="SignalP"/>
    </source>
</evidence>
<feature type="signal peptide" evidence="1">
    <location>
        <begin position="1"/>
        <end position="20"/>
    </location>
</feature>
<gene>
    <name evidence="2" type="ORF">NCTC13156_01751</name>
</gene>
<reference evidence="2 3" key="1">
    <citation type="submission" date="2018-06" db="EMBL/GenBank/DDBJ databases">
        <authorList>
            <consortium name="Pathogen Informatics"/>
            <person name="Doyle S."/>
        </authorList>
    </citation>
    <scope>NUCLEOTIDE SEQUENCE [LARGE SCALE GENOMIC DNA]</scope>
    <source>
        <strain evidence="2 3">NCTC13156</strain>
    </source>
</reference>
<name>A0A377Q171_9HELI</name>
<dbReference type="RefSeq" id="WP_065827203.1">
    <property type="nucleotide sequence ID" value="NZ_MAPE01000099.1"/>
</dbReference>
<proteinExistence type="predicted"/>
<dbReference type="EMBL" id="UGJF01000002">
    <property type="protein sequence ID" value="STQ88944.1"/>
    <property type="molecule type" value="Genomic_DNA"/>
</dbReference>
<evidence type="ECO:0008006" key="4">
    <source>
        <dbReference type="Google" id="ProtNLM"/>
    </source>
</evidence>
<accession>A0A377Q171</accession>
<feature type="chain" id="PRO_5017003350" description="Periplasmic protein" evidence="1">
    <location>
        <begin position="21"/>
        <end position="244"/>
    </location>
</feature>
<protein>
    <recommendedName>
        <fullName evidence="4">Periplasmic protein</fullName>
    </recommendedName>
</protein>
<keyword evidence="1" id="KW-0732">Signal</keyword>
<dbReference type="AlphaFoldDB" id="A0A377Q171"/>
<evidence type="ECO:0000313" key="3">
    <source>
        <dbReference type="Proteomes" id="UP000255269"/>
    </source>
</evidence>
<evidence type="ECO:0000313" key="2">
    <source>
        <dbReference type="EMBL" id="STQ88944.1"/>
    </source>
</evidence>
<sequence length="244" mass="28275">MKKTLTFCFLLATFAFGANGNPLDPVNFSEPQKTGSGNNSNTVDLEQKKFFLNLKPEEIEEVQKREREVQEAFDGFTQKEINYKPVIRPIASMDTISVHPYFSFSLLLPRGSVISHVDSSIPMAVLKYDQNTLMLRPNSDFKISNITVFYKFKDNNYVLNLLAKRYEKGTDEKLNLVYSYSEHKKLDSLEVMRIYIKENGDFPKDKFSYVNVDGVSYRIVEDDKYGNLFVNGKKYRIDNNTIYK</sequence>